<dbReference type="InterPro" id="IPR028357">
    <property type="entry name" value="UDPglc_DH_bac"/>
</dbReference>
<dbReference type="InterPro" id="IPR017476">
    <property type="entry name" value="UDP-Glc/GDP-Man"/>
</dbReference>
<comment type="similarity">
    <text evidence="2">Belongs to the UDP-glucose/GDP-mannose dehydrogenase family.</text>
</comment>
<dbReference type="EC" id="1.1.1.22" evidence="3"/>
<dbReference type="Gene3D" id="3.40.50.720">
    <property type="entry name" value="NAD(P)-binding Rossmann-like Domain"/>
    <property type="match status" value="2"/>
</dbReference>
<dbReference type="AlphaFoldDB" id="A0A6J7AUQ9"/>
<feature type="domain" description="UDP-glucose/GDP-mannose dehydrogenase C-terminal" evidence="7">
    <location>
        <begin position="311"/>
        <end position="409"/>
    </location>
</feature>
<dbReference type="SUPFAM" id="SSF51735">
    <property type="entry name" value="NAD(P)-binding Rossmann-fold domains"/>
    <property type="match status" value="1"/>
</dbReference>
<comment type="pathway">
    <text evidence="1">Nucleotide-sugar biosynthesis; UDP-alpha-D-glucuronate biosynthesis; UDP-alpha-D-glucuronate from UDP-alpha-D-glucose: step 1/1.</text>
</comment>
<protein>
    <recommendedName>
        <fullName evidence="3">UDP-glucose 6-dehydrogenase</fullName>
        <ecNumber evidence="3">1.1.1.22</ecNumber>
    </recommendedName>
</protein>
<dbReference type="NCBIfam" id="TIGR03026">
    <property type="entry name" value="NDP-sugDHase"/>
    <property type="match status" value="1"/>
</dbReference>
<evidence type="ECO:0000259" key="7">
    <source>
        <dbReference type="SMART" id="SM00984"/>
    </source>
</evidence>
<gene>
    <name evidence="8" type="ORF">UFOPK3139_02535</name>
</gene>
<reference evidence="8" key="1">
    <citation type="submission" date="2020-05" db="EMBL/GenBank/DDBJ databases">
        <authorList>
            <person name="Chiriac C."/>
            <person name="Salcher M."/>
            <person name="Ghai R."/>
            <person name="Kavagutti S V."/>
        </authorList>
    </citation>
    <scope>NUCLEOTIDE SEQUENCE</scope>
</reference>
<dbReference type="Gene3D" id="1.20.5.100">
    <property type="entry name" value="Cytochrome c1, transmembrane anchor, C-terminal"/>
    <property type="match status" value="1"/>
</dbReference>
<dbReference type="InterPro" id="IPR014026">
    <property type="entry name" value="UDP-Glc/GDP-Man_DH_dimer"/>
</dbReference>
<evidence type="ECO:0000256" key="1">
    <source>
        <dbReference type="ARBA" id="ARBA00004701"/>
    </source>
</evidence>
<dbReference type="EMBL" id="CAFABA010000134">
    <property type="protein sequence ID" value="CAB4835599.1"/>
    <property type="molecule type" value="Genomic_DNA"/>
</dbReference>
<dbReference type="Pfam" id="PF03720">
    <property type="entry name" value="UDPG_MGDP_dh_C"/>
    <property type="match status" value="1"/>
</dbReference>
<evidence type="ECO:0000313" key="8">
    <source>
        <dbReference type="EMBL" id="CAB4835599.1"/>
    </source>
</evidence>
<dbReference type="InterPro" id="IPR001732">
    <property type="entry name" value="UDP-Glc/GDP-Man_DH_N"/>
</dbReference>
<dbReference type="PIRSF" id="PIRSF500134">
    <property type="entry name" value="UDPglc_DH_bac"/>
    <property type="match status" value="1"/>
</dbReference>
<dbReference type="SUPFAM" id="SSF52413">
    <property type="entry name" value="UDP-glucose/GDP-mannose dehydrogenase C-terminal domain"/>
    <property type="match status" value="1"/>
</dbReference>
<dbReference type="SMART" id="SM00984">
    <property type="entry name" value="UDPG_MGDP_dh_C"/>
    <property type="match status" value="1"/>
</dbReference>
<dbReference type="PANTHER" id="PTHR43750">
    <property type="entry name" value="UDP-GLUCOSE 6-DEHYDROGENASE TUAD"/>
    <property type="match status" value="1"/>
</dbReference>
<evidence type="ECO:0000256" key="4">
    <source>
        <dbReference type="ARBA" id="ARBA00023002"/>
    </source>
</evidence>
<evidence type="ECO:0000256" key="6">
    <source>
        <dbReference type="ARBA" id="ARBA00047473"/>
    </source>
</evidence>
<dbReference type="GO" id="GO:0051287">
    <property type="term" value="F:NAD binding"/>
    <property type="evidence" value="ECO:0007669"/>
    <property type="project" value="InterPro"/>
</dbReference>
<name>A0A6J7AUQ9_9ZZZZ</name>
<dbReference type="GO" id="GO:0003979">
    <property type="term" value="F:UDP-glucose 6-dehydrogenase activity"/>
    <property type="evidence" value="ECO:0007669"/>
    <property type="project" value="UniProtKB-EC"/>
</dbReference>
<dbReference type="InterPro" id="IPR008927">
    <property type="entry name" value="6-PGluconate_DH-like_C_sf"/>
</dbReference>
<keyword evidence="5" id="KW-0520">NAD</keyword>
<keyword evidence="4" id="KW-0560">Oxidoreductase</keyword>
<dbReference type="GO" id="GO:0000271">
    <property type="term" value="P:polysaccharide biosynthetic process"/>
    <property type="evidence" value="ECO:0007669"/>
    <property type="project" value="InterPro"/>
</dbReference>
<dbReference type="InterPro" id="IPR036291">
    <property type="entry name" value="NAD(P)-bd_dom_sf"/>
</dbReference>
<dbReference type="UniPathway" id="UPA00038">
    <property type="reaction ID" value="UER00491"/>
</dbReference>
<evidence type="ECO:0000256" key="2">
    <source>
        <dbReference type="ARBA" id="ARBA00006601"/>
    </source>
</evidence>
<evidence type="ECO:0000256" key="5">
    <source>
        <dbReference type="ARBA" id="ARBA00023027"/>
    </source>
</evidence>
<organism evidence="8">
    <name type="scientific">freshwater metagenome</name>
    <dbReference type="NCBI Taxonomy" id="449393"/>
    <lineage>
        <taxon>unclassified sequences</taxon>
        <taxon>metagenomes</taxon>
        <taxon>ecological metagenomes</taxon>
    </lineage>
</organism>
<dbReference type="Pfam" id="PF03721">
    <property type="entry name" value="UDPG_MGDP_dh_N"/>
    <property type="match status" value="1"/>
</dbReference>
<dbReference type="PIRSF" id="PIRSF000124">
    <property type="entry name" value="UDPglc_GDPman_dh"/>
    <property type="match status" value="1"/>
</dbReference>
<sequence length="425" mass="45343">MAKRIAIIGTGYVGLTTGACFAHLGHDVLCADIDPVKVQTLSEGRIPIHEEGLEAIVKENLEAGRLQFVLGAEHAVKGREFIYLCVPTPQGPDGSADLSYIEAAAREIAPHLDRGAIVVNKSTVPVGSTRLVEQALGRSDVFVVSNPEFLREGSAVSDFLHPDRVVIGADDQAAASRVASLYLGVRAPIMITDAPSAETIKYASNAFLATKLSFANAVAAVCEAVDADVNDVMLGIGYDRRIGHEFLKPGPGWGGSCFPKDTRAMIRIAEDAGYDFALLRGVIAVNDEQFARVVQKVVDAAGGSLEGVRIGALGITFKAGTDDIRESPALEIIQRLVERGAIVRAYDPAVSSSPIEGVEVVKDAYSACEGAAVAVVLTEWDEFKWLDLDKLAGCMEHRTVVDARNILDRGALNRRGFAYSGIGRR</sequence>
<dbReference type="InterPro" id="IPR036220">
    <property type="entry name" value="UDP-Glc/GDP-Man_DH_C_sf"/>
</dbReference>
<dbReference type="InterPro" id="IPR014027">
    <property type="entry name" value="UDP-Glc/GDP-Man_DH_C"/>
</dbReference>
<dbReference type="PROSITE" id="PS51257">
    <property type="entry name" value="PROKAR_LIPOPROTEIN"/>
    <property type="match status" value="1"/>
</dbReference>
<accession>A0A6J7AUQ9</accession>
<proteinExistence type="inferred from homology"/>
<dbReference type="SUPFAM" id="SSF48179">
    <property type="entry name" value="6-phosphogluconate dehydrogenase C-terminal domain-like"/>
    <property type="match status" value="1"/>
</dbReference>
<dbReference type="GO" id="GO:0006065">
    <property type="term" value="P:UDP-glucuronate biosynthetic process"/>
    <property type="evidence" value="ECO:0007669"/>
    <property type="project" value="UniProtKB-UniPathway"/>
</dbReference>
<dbReference type="PANTHER" id="PTHR43750:SF3">
    <property type="entry name" value="UDP-GLUCOSE 6-DEHYDROGENASE TUAD"/>
    <property type="match status" value="1"/>
</dbReference>
<dbReference type="Pfam" id="PF00984">
    <property type="entry name" value="UDPG_MGDP_dh"/>
    <property type="match status" value="1"/>
</dbReference>
<comment type="catalytic activity">
    <reaction evidence="6">
        <text>UDP-alpha-D-glucose + 2 NAD(+) + H2O = UDP-alpha-D-glucuronate + 2 NADH + 3 H(+)</text>
        <dbReference type="Rhea" id="RHEA:23596"/>
        <dbReference type="ChEBI" id="CHEBI:15377"/>
        <dbReference type="ChEBI" id="CHEBI:15378"/>
        <dbReference type="ChEBI" id="CHEBI:57540"/>
        <dbReference type="ChEBI" id="CHEBI:57945"/>
        <dbReference type="ChEBI" id="CHEBI:58052"/>
        <dbReference type="ChEBI" id="CHEBI:58885"/>
        <dbReference type="EC" id="1.1.1.22"/>
    </reaction>
</comment>
<evidence type="ECO:0000256" key="3">
    <source>
        <dbReference type="ARBA" id="ARBA00012954"/>
    </source>
</evidence>